<dbReference type="EC" id="2.7.13.3" evidence="3"/>
<reference evidence="13 14" key="1">
    <citation type="journal article" date="2013" name="Int. J. Syst. Evol. Microbiol.">
        <title>Roseomonas aerophila sp. nov., isolated from air.</title>
        <authorList>
            <person name="Kim S.J."/>
            <person name="Weon H.Y."/>
            <person name="Ahn J.H."/>
            <person name="Hong S.B."/>
            <person name="Seok S.J."/>
            <person name="Whang K.S."/>
            <person name="Kwon S.W."/>
        </authorList>
    </citation>
    <scope>NUCLEOTIDE SEQUENCE [LARGE SCALE GENOMIC DNA]</scope>
    <source>
        <strain evidence="13 14">NBRC 108923</strain>
    </source>
</reference>
<feature type="transmembrane region" description="Helical" evidence="10">
    <location>
        <begin position="159"/>
        <end position="181"/>
    </location>
</feature>
<keyword evidence="6" id="KW-0808">Transferase</keyword>
<keyword evidence="7" id="KW-0547">Nucleotide-binding</keyword>
<comment type="catalytic activity">
    <reaction evidence="1">
        <text>ATP + protein L-histidine = ADP + protein N-phospho-L-histidine.</text>
        <dbReference type="EC" id="2.7.13.3"/>
    </reaction>
</comment>
<dbReference type="SMART" id="SM00388">
    <property type="entry name" value="HisKA"/>
    <property type="match status" value="1"/>
</dbReference>
<evidence type="ECO:0000256" key="3">
    <source>
        <dbReference type="ARBA" id="ARBA00012438"/>
    </source>
</evidence>
<keyword evidence="4" id="KW-1003">Cell membrane</keyword>
<dbReference type="CDD" id="cd00082">
    <property type="entry name" value="HisKA"/>
    <property type="match status" value="1"/>
</dbReference>
<keyword evidence="10" id="KW-0812">Transmembrane</keyword>
<gene>
    <name evidence="13" type="ORF">IBL26_05965</name>
</gene>
<accession>A0ABR7RIH4</accession>
<dbReference type="EMBL" id="JACTVA010000007">
    <property type="protein sequence ID" value="MBC9206374.1"/>
    <property type="molecule type" value="Genomic_DNA"/>
</dbReference>
<dbReference type="RefSeq" id="WP_187783553.1">
    <property type="nucleotide sequence ID" value="NZ_JACTVA010000007.1"/>
</dbReference>
<evidence type="ECO:0000256" key="1">
    <source>
        <dbReference type="ARBA" id="ARBA00000085"/>
    </source>
</evidence>
<evidence type="ECO:0000259" key="12">
    <source>
        <dbReference type="PROSITE" id="PS50885"/>
    </source>
</evidence>
<dbReference type="Pfam" id="PF00512">
    <property type="entry name" value="HisKA"/>
    <property type="match status" value="1"/>
</dbReference>
<keyword evidence="10" id="KW-1133">Transmembrane helix</keyword>
<dbReference type="InterPro" id="IPR003594">
    <property type="entry name" value="HATPase_dom"/>
</dbReference>
<dbReference type="PANTHER" id="PTHR44936:SF10">
    <property type="entry name" value="SENSOR PROTEIN RSTB"/>
    <property type="match status" value="1"/>
</dbReference>
<evidence type="ECO:0000313" key="14">
    <source>
        <dbReference type="Proteomes" id="UP000626026"/>
    </source>
</evidence>
<evidence type="ECO:0000256" key="7">
    <source>
        <dbReference type="ARBA" id="ARBA00022741"/>
    </source>
</evidence>
<dbReference type="SUPFAM" id="SSF47384">
    <property type="entry name" value="Homodimeric domain of signal transducing histidine kinase"/>
    <property type="match status" value="1"/>
</dbReference>
<dbReference type="GO" id="GO:0016301">
    <property type="term" value="F:kinase activity"/>
    <property type="evidence" value="ECO:0007669"/>
    <property type="project" value="UniProtKB-KW"/>
</dbReference>
<evidence type="ECO:0000313" key="13">
    <source>
        <dbReference type="EMBL" id="MBC9206374.1"/>
    </source>
</evidence>
<organism evidence="13 14">
    <name type="scientific">Teichococcus aerophilus</name>
    <dbReference type="NCBI Taxonomy" id="1224513"/>
    <lineage>
        <taxon>Bacteria</taxon>
        <taxon>Pseudomonadati</taxon>
        <taxon>Pseudomonadota</taxon>
        <taxon>Alphaproteobacteria</taxon>
        <taxon>Acetobacterales</taxon>
        <taxon>Roseomonadaceae</taxon>
        <taxon>Roseomonas</taxon>
    </lineage>
</organism>
<dbReference type="InterPro" id="IPR036097">
    <property type="entry name" value="HisK_dim/P_sf"/>
</dbReference>
<evidence type="ECO:0000256" key="9">
    <source>
        <dbReference type="ARBA" id="ARBA00022840"/>
    </source>
</evidence>
<name>A0ABR7RIH4_9PROT</name>
<evidence type="ECO:0000256" key="5">
    <source>
        <dbReference type="ARBA" id="ARBA00022553"/>
    </source>
</evidence>
<dbReference type="Gene3D" id="1.10.287.130">
    <property type="match status" value="1"/>
</dbReference>
<keyword evidence="5" id="KW-0597">Phosphoprotein</keyword>
<dbReference type="SUPFAM" id="SSF55874">
    <property type="entry name" value="ATPase domain of HSP90 chaperone/DNA topoisomerase II/histidine kinase"/>
    <property type="match status" value="1"/>
</dbReference>
<dbReference type="SMART" id="SM00387">
    <property type="entry name" value="HATPase_c"/>
    <property type="match status" value="1"/>
</dbReference>
<dbReference type="PROSITE" id="PS50885">
    <property type="entry name" value="HAMP"/>
    <property type="match status" value="1"/>
</dbReference>
<dbReference type="Gene3D" id="3.30.565.10">
    <property type="entry name" value="Histidine kinase-like ATPase, C-terminal domain"/>
    <property type="match status" value="1"/>
</dbReference>
<keyword evidence="8 13" id="KW-0418">Kinase</keyword>
<proteinExistence type="predicted"/>
<dbReference type="Gene3D" id="6.10.340.10">
    <property type="match status" value="1"/>
</dbReference>
<sequence>MRSLSFAVRLPLVVGLAVFVSSICTTHLAVHVMQREMEQEIVRLADVYMDSLSGAALPPLRSGDFQALAATLERGMGFQQGIGDLAIVVADRQGRVLAQAGEARGTPPLAQGLLGTQWIFNEREDTAWAQKELLEDGQAIALVAVQLAFPQQAARRSQLVWVLSVVDFLLAGTAALIAAIFSRKLMKPFFAVTAALSRAGAGGFEPLNTSSAGWGRDVEANRLAQAFNSMIASLREREELAIRLADRERAAVLGRLSASLAHEVRNPLAGMLTALDTIRLFGADRAARERAVDLVERGLRQIEAVVRTTLAAHRQDEEGRPLSAADLEDLKLLVLPEARRRGVGLGWEIDLPRPFQADALRVRQLLLNLLLNAVTASPAGRHVSLAVTREGEDMLVRVEDEAGGLPPEGVEVLSGLASAQGLEGRLGLEIAAQLAAALDATITVVPGGAGSLILLRIPSRAEGRP</sequence>
<dbReference type="InterPro" id="IPR036890">
    <property type="entry name" value="HATPase_C_sf"/>
</dbReference>
<dbReference type="PANTHER" id="PTHR44936">
    <property type="entry name" value="SENSOR PROTEIN CREC"/>
    <property type="match status" value="1"/>
</dbReference>
<dbReference type="PROSITE" id="PS50109">
    <property type="entry name" value="HIS_KIN"/>
    <property type="match status" value="1"/>
</dbReference>
<evidence type="ECO:0000256" key="8">
    <source>
        <dbReference type="ARBA" id="ARBA00022777"/>
    </source>
</evidence>
<dbReference type="InterPro" id="IPR005467">
    <property type="entry name" value="His_kinase_dom"/>
</dbReference>
<keyword evidence="10" id="KW-0472">Membrane</keyword>
<evidence type="ECO:0000256" key="2">
    <source>
        <dbReference type="ARBA" id="ARBA00004651"/>
    </source>
</evidence>
<dbReference type="InterPro" id="IPR003661">
    <property type="entry name" value="HisK_dim/P_dom"/>
</dbReference>
<feature type="transmembrane region" description="Helical" evidence="10">
    <location>
        <begin position="6"/>
        <end position="30"/>
    </location>
</feature>
<feature type="domain" description="HAMP" evidence="12">
    <location>
        <begin position="183"/>
        <end position="239"/>
    </location>
</feature>
<evidence type="ECO:0000256" key="6">
    <source>
        <dbReference type="ARBA" id="ARBA00022679"/>
    </source>
</evidence>
<dbReference type="InterPro" id="IPR050980">
    <property type="entry name" value="2C_sensor_his_kinase"/>
</dbReference>
<keyword evidence="9" id="KW-0067">ATP-binding</keyword>
<evidence type="ECO:0000256" key="10">
    <source>
        <dbReference type="SAM" id="Phobius"/>
    </source>
</evidence>
<keyword evidence="14" id="KW-1185">Reference proteome</keyword>
<dbReference type="Proteomes" id="UP000626026">
    <property type="component" value="Unassembled WGS sequence"/>
</dbReference>
<evidence type="ECO:0000259" key="11">
    <source>
        <dbReference type="PROSITE" id="PS50109"/>
    </source>
</evidence>
<feature type="domain" description="Histidine kinase" evidence="11">
    <location>
        <begin position="259"/>
        <end position="461"/>
    </location>
</feature>
<comment type="caution">
    <text evidence="13">The sequence shown here is derived from an EMBL/GenBank/DDBJ whole genome shotgun (WGS) entry which is preliminary data.</text>
</comment>
<protein>
    <recommendedName>
        <fullName evidence="3">histidine kinase</fullName>
        <ecNumber evidence="3">2.7.13.3</ecNumber>
    </recommendedName>
</protein>
<dbReference type="Pfam" id="PF02518">
    <property type="entry name" value="HATPase_c"/>
    <property type="match status" value="1"/>
</dbReference>
<evidence type="ECO:0000256" key="4">
    <source>
        <dbReference type="ARBA" id="ARBA00022475"/>
    </source>
</evidence>
<comment type="subcellular location">
    <subcellularLocation>
        <location evidence="2">Cell membrane</location>
        <topology evidence="2">Multi-pass membrane protein</topology>
    </subcellularLocation>
</comment>
<dbReference type="InterPro" id="IPR003660">
    <property type="entry name" value="HAMP_dom"/>
</dbReference>